<comment type="catalytic activity">
    <reaction evidence="1">
        <text>2 superoxide + 2 H(+) = H2O2 + O2</text>
        <dbReference type="Rhea" id="RHEA:20696"/>
        <dbReference type="ChEBI" id="CHEBI:15378"/>
        <dbReference type="ChEBI" id="CHEBI:15379"/>
        <dbReference type="ChEBI" id="CHEBI:16240"/>
        <dbReference type="ChEBI" id="CHEBI:18421"/>
        <dbReference type="EC" id="1.15.1.1"/>
    </reaction>
</comment>
<dbReference type="PROSITE" id="PS00332">
    <property type="entry name" value="SOD_CU_ZN_2"/>
    <property type="match status" value="1"/>
</dbReference>
<evidence type="ECO:0000313" key="7">
    <source>
        <dbReference type="Proteomes" id="UP000887458"/>
    </source>
</evidence>
<feature type="coiled-coil region" evidence="2">
    <location>
        <begin position="65"/>
        <end position="99"/>
    </location>
</feature>
<keyword evidence="7" id="KW-1185">Reference proteome</keyword>
<feature type="domain" description="Superoxide dismutase copper/zinc binding" evidence="5">
    <location>
        <begin position="208"/>
        <end position="318"/>
    </location>
</feature>
<feature type="region of interest" description="Disordered" evidence="3">
    <location>
        <begin position="31"/>
        <end position="50"/>
    </location>
</feature>
<proteinExistence type="inferred from homology"/>
<dbReference type="PANTHER" id="PTHR10003">
    <property type="entry name" value="SUPEROXIDE DISMUTASE CU-ZN -RELATED"/>
    <property type="match status" value="1"/>
</dbReference>
<keyword evidence="1" id="KW-0862">Zinc</keyword>
<dbReference type="Proteomes" id="UP000887458">
    <property type="component" value="Unassembled WGS sequence"/>
</dbReference>
<dbReference type="EC" id="1.15.1.1" evidence="1"/>
<comment type="cofactor">
    <cofactor evidence="1">
        <name>Zn(2+)</name>
        <dbReference type="ChEBI" id="CHEBI:29105"/>
    </cofactor>
    <text evidence="1">Binds 1 zinc ion per subunit.</text>
</comment>
<protein>
    <recommendedName>
        <fullName evidence="1">Superoxide dismutase [Cu-Zn]</fullName>
        <ecNumber evidence="1">1.15.1.1</ecNumber>
    </recommendedName>
</protein>
<dbReference type="Pfam" id="PF00080">
    <property type="entry name" value="Sod_Cu"/>
    <property type="match status" value="1"/>
</dbReference>
<comment type="caution">
    <text evidence="6">The sequence shown here is derived from an EMBL/GenBank/DDBJ whole genome shotgun (WGS) entry which is preliminary data.</text>
</comment>
<dbReference type="SUPFAM" id="SSF49329">
    <property type="entry name" value="Cu,Zn superoxide dismutase-like"/>
    <property type="match status" value="1"/>
</dbReference>
<dbReference type="EMBL" id="NJHN03000050">
    <property type="protein sequence ID" value="KAH9420376.1"/>
    <property type="molecule type" value="Genomic_DNA"/>
</dbReference>
<accession>A0ABQ8JCP4</accession>
<sequence length="356" mass="40284">MSTINMMATIMLMMMMITTSIENNLTTLSDDDQQQNQNISNHHHNHNNESILITTKNDTEMKIIFNKLINNLSTLNDRLKKLLQIYNNKQQQQQQQQQQYGCQHNNETLSMMETTKDIDNNNNNKTLMATCQVRPNRHIALLNQQDVNGKIELKQISTNPIPIINMIIKLDGFKVGCDANQNISNCSTKTLNNTDNNQSDDDDDEHVAFGMHIHEGSDLSYDCQSVGNHYNPFNMSHGGPNDTIRHLGDLGNIYADQQGSVYMDQLKFFDLSLDPNHQHYIVNRTIVIHNGRDDYGKNSNPASKTTGNSGVRIACCLITLMEQQQQQTNTTVTTTINPLLSNNNESIIATTMTENP</sequence>
<keyword evidence="1" id="KW-0479">Metal-binding</keyword>
<keyword evidence="2" id="KW-0175">Coiled coil</keyword>
<reference evidence="6 7" key="2">
    <citation type="journal article" date="2022" name="Mol. Biol. Evol.">
        <title>Comparative Genomics Reveals Insights into the Divergent Evolution of Astigmatic Mites and Household Pest Adaptations.</title>
        <authorList>
            <person name="Xiong Q."/>
            <person name="Wan A.T."/>
            <person name="Liu X."/>
            <person name="Fung C.S."/>
            <person name="Xiao X."/>
            <person name="Malainual N."/>
            <person name="Hou J."/>
            <person name="Wang L."/>
            <person name="Wang M."/>
            <person name="Yang K.Y."/>
            <person name="Cui Y."/>
            <person name="Leung E.L."/>
            <person name="Nong W."/>
            <person name="Shin S.K."/>
            <person name="Au S.W."/>
            <person name="Jeong K.Y."/>
            <person name="Chew F.T."/>
            <person name="Hui J.H."/>
            <person name="Leung T.F."/>
            <person name="Tungtrongchitr A."/>
            <person name="Zhong N."/>
            <person name="Liu Z."/>
            <person name="Tsui S.K."/>
        </authorList>
    </citation>
    <scope>NUCLEOTIDE SEQUENCE [LARGE SCALE GENOMIC DNA]</scope>
    <source>
        <strain evidence="6">Derp</strain>
    </source>
</reference>
<dbReference type="Gene3D" id="2.60.40.200">
    <property type="entry name" value="Superoxide dismutase, copper/zinc binding domain"/>
    <property type="match status" value="1"/>
</dbReference>
<dbReference type="InterPro" id="IPR024134">
    <property type="entry name" value="SOD_Cu/Zn_/chaperone"/>
</dbReference>
<dbReference type="PRINTS" id="PR00068">
    <property type="entry name" value="CUZNDISMTASE"/>
</dbReference>
<comment type="similarity">
    <text evidence="1">Belongs to the Cu-Zn superoxide dismutase family.</text>
</comment>
<comment type="cofactor">
    <cofactor evidence="1">
        <name>Cu cation</name>
        <dbReference type="ChEBI" id="CHEBI:23378"/>
    </cofactor>
    <text evidence="1">Binds 1 copper ion per subunit.</text>
</comment>
<name>A0ABQ8JCP4_DERPT</name>
<evidence type="ECO:0000256" key="2">
    <source>
        <dbReference type="SAM" id="Coils"/>
    </source>
</evidence>
<feature type="chain" id="PRO_5045828698" description="Superoxide dismutase [Cu-Zn]" evidence="4">
    <location>
        <begin position="21"/>
        <end position="356"/>
    </location>
</feature>
<organism evidence="6 7">
    <name type="scientific">Dermatophagoides pteronyssinus</name>
    <name type="common">European house dust mite</name>
    <dbReference type="NCBI Taxonomy" id="6956"/>
    <lineage>
        <taxon>Eukaryota</taxon>
        <taxon>Metazoa</taxon>
        <taxon>Ecdysozoa</taxon>
        <taxon>Arthropoda</taxon>
        <taxon>Chelicerata</taxon>
        <taxon>Arachnida</taxon>
        <taxon>Acari</taxon>
        <taxon>Acariformes</taxon>
        <taxon>Sarcoptiformes</taxon>
        <taxon>Astigmata</taxon>
        <taxon>Psoroptidia</taxon>
        <taxon>Analgoidea</taxon>
        <taxon>Pyroglyphidae</taxon>
        <taxon>Dermatophagoidinae</taxon>
        <taxon>Dermatophagoides</taxon>
    </lineage>
</organism>
<keyword evidence="1" id="KW-0560">Oxidoreductase</keyword>
<evidence type="ECO:0000256" key="4">
    <source>
        <dbReference type="SAM" id="SignalP"/>
    </source>
</evidence>
<evidence type="ECO:0000256" key="1">
    <source>
        <dbReference type="RuleBase" id="RU000393"/>
    </source>
</evidence>
<dbReference type="CDD" id="cd00305">
    <property type="entry name" value="Cu-Zn_Superoxide_Dismutase"/>
    <property type="match status" value="1"/>
</dbReference>
<dbReference type="InterPro" id="IPR036423">
    <property type="entry name" value="SOD-like_Cu/Zn_dom_sf"/>
</dbReference>
<feature type="signal peptide" evidence="4">
    <location>
        <begin position="1"/>
        <end position="20"/>
    </location>
</feature>
<evidence type="ECO:0000259" key="5">
    <source>
        <dbReference type="Pfam" id="PF00080"/>
    </source>
</evidence>
<dbReference type="InterPro" id="IPR001424">
    <property type="entry name" value="SOD_Cu_Zn_dom"/>
</dbReference>
<comment type="function">
    <text evidence="1">Destroys radicals which are normally produced within the cells and which are toxic to biological systems.</text>
</comment>
<keyword evidence="4" id="KW-0732">Signal</keyword>
<dbReference type="InterPro" id="IPR018152">
    <property type="entry name" value="SOD_Cu/Zn_BS"/>
</dbReference>
<evidence type="ECO:0000313" key="6">
    <source>
        <dbReference type="EMBL" id="KAH9420376.1"/>
    </source>
</evidence>
<gene>
    <name evidence="6" type="ORF">DERP_013824</name>
</gene>
<keyword evidence="1" id="KW-0186">Copper</keyword>
<reference evidence="6 7" key="1">
    <citation type="journal article" date="2018" name="J. Allergy Clin. Immunol.">
        <title>High-quality assembly of Dermatophagoides pteronyssinus genome and transcriptome reveals a wide range of novel allergens.</title>
        <authorList>
            <person name="Liu X.Y."/>
            <person name="Yang K.Y."/>
            <person name="Wang M.Q."/>
            <person name="Kwok J.S."/>
            <person name="Zeng X."/>
            <person name="Yang Z."/>
            <person name="Xiao X.J."/>
            <person name="Lau C.P."/>
            <person name="Li Y."/>
            <person name="Huang Z.M."/>
            <person name="Ba J.G."/>
            <person name="Yim A.K."/>
            <person name="Ouyang C.Y."/>
            <person name="Ngai S.M."/>
            <person name="Chan T.F."/>
            <person name="Leung E.L."/>
            <person name="Liu L."/>
            <person name="Liu Z.G."/>
            <person name="Tsui S.K."/>
        </authorList>
    </citation>
    <scope>NUCLEOTIDE SEQUENCE [LARGE SCALE GENOMIC DNA]</scope>
    <source>
        <strain evidence="6">Derp</strain>
    </source>
</reference>
<evidence type="ECO:0000256" key="3">
    <source>
        <dbReference type="SAM" id="MobiDB-lite"/>
    </source>
</evidence>